<proteinExistence type="predicted"/>
<dbReference type="NCBIfam" id="NF033536">
    <property type="entry name" value="lasso_PqqD_Bac"/>
    <property type="match status" value="1"/>
</dbReference>
<dbReference type="Pfam" id="PF05402">
    <property type="entry name" value="PqqD"/>
    <property type="match status" value="1"/>
</dbReference>
<dbReference type="Proteomes" id="UP001165986">
    <property type="component" value="Unassembled WGS sequence"/>
</dbReference>
<comment type="caution">
    <text evidence="1">The sequence shown here is derived from an EMBL/GenBank/DDBJ whole genome shotgun (WGS) entry which is preliminary data.</text>
</comment>
<name>A0AA40VPR6_9NOST</name>
<keyword evidence="2" id="KW-1185">Reference proteome</keyword>
<dbReference type="Gene3D" id="1.10.10.1150">
    <property type="entry name" value="Coenzyme PQQ synthesis protein D (PqqD)"/>
    <property type="match status" value="1"/>
</dbReference>
<dbReference type="AlphaFoldDB" id="A0AA40VPR6"/>
<dbReference type="InterPro" id="IPR008792">
    <property type="entry name" value="PQQD"/>
</dbReference>
<evidence type="ECO:0000313" key="2">
    <source>
        <dbReference type="Proteomes" id="UP001165986"/>
    </source>
</evidence>
<protein>
    <submittedName>
        <fullName evidence="1">Lasso peptide biosynthesis PqqD family chaperone</fullName>
    </submittedName>
</protein>
<dbReference type="EMBL" id="VJXY01000003">
    <property type="protein sequence ID" value="MBD6615045.1"/>
    <property type="molecule type" value="Genomic_DNA"/>
</dbReference>
<evidence type="ECO:0000313" key="1">
    <source>
        <dbReference type="EMBL" id="MBD6615045.1"/>
    </source>
</evidence>
<dbReference type="InterPro" id="IPR041881">
    <property type="entry name" value="PqqD_sf"/>
</dbReference>
<organism evidence="1 2">
    <name type="scientific">Komarekiella delphini-convector SJRDD-AB1</name>
    <dbReference type="NCBI Taxonomy" id="2593771"/>
    <lineage>
        <taxon>Bacteria</taxon>
        <taxon>Bacillati</taxon>
        <taxon>Cyanobacteriota</taxon>
        <taxon>Cyanophyceae</taxon>
        <taxon>Nostocales</taxon>
        <taxon>Nostocaceae</taxon>
        <taxon>Komarekiella</taxon>
        <taxon>Komarekiella delphini-convector</taxon>
    </lineage>
</organism>
<accession>A0AA40VPR6</accession>
<dbReference type="RefSeq" id="WP_191756303.1">
    <property type="nucleotide sequence ID" value="NZ_VJXY01000003.1"/>
</dbReference>
<gene>
    <name evidence="1" type="ORF">FNW02_04050</name>
</gene>
<reference evidence="1" key="1">
    <citation type="submission" date="2019-07" db="EMBL/GenBank/DDBJ databases">
        <title>Toxilogical consequences of a new and cryptic species of cyanobacteria (Komarekiella delphini-convector) recovered from the epidermis of a bottlenose dolphin and 1500 ft. in the air.</title>
        <authorList>
            <person name="Brown A.O."/>
            <person name="Dvorak P."/>
            <person name="Villanueva C.D."/>
            <person name="Foss A.J."/>
            <person name="Garvey A.D."/>
            <person name="Gibson Q.A."/>
            <person name="Johansen J.R."/>
            <person name="Casamatta D.A."/>
        </authorList>
    </citation>
    <scope>NUCLEOTIDE SEQUENCE</scope>
    <source>
        <strain evidence="1">SJRDD-AB1</strain>
    </source>
</reference>
<sequence>MPVNLSTDYPKVVAAKNQIFSELQGEAVILDINSGVYYGLNQVGVSIWNLIQAPKTVKEIRDALLAEYEVDSQACETDILVLLEDLATKGLIEIRHEAGA</sequence>